<feature type="region of interest" description="Disordered" evidence="1">
    <location>
        <begin position="650"/>
        <end position="680"/>
    </location>
</feature>
<dbReference type="Pfam" id="PF22152">
    <property type="entry name" value="Permu_RdRp_palm"/>
    <property type="match status" value="1"/>
</dbReference>
<dbReference type="EMBL" id="KX580892">
    <property type="protein sequence ID" value="AOC55066.1"/>
    <property type="molecule type" value="Genomic_RNA"/>
</dbReference>
<feature type="compositionally biased region" description="Acidic residues" evidence="1">
    <location>
        <begin position="946"/>
        <end position="956"/>
    </location>
</feature>
<evidence type="ECO:0000259" key="3">
    <source>
        <dbReference type="Pfam" id="PF22260"/>
    </source>
</evidence>
<feature type="domain" description="RNA-dependent RNA polymerase thumb" evidence="3">
    <location>
        <begin position="504"/>
        <end position="613"/>
    </location>
</feature>
<organism evidence="4">
    <name type="scientific">Niehaus virus</name>
    <dbReference type="NCBI Taxonomy" id="1888320"/>
    <lineage>
        <taxon>Viruses</taxon>
    </lineage>
</organism>
<feature type="non-terminal residue" evidence="4">
    <location>
        <position position="1"/>
    </location>
</feature>
<feature type="compositionally biased region" description="Basic and acidic residues" evidence="1">
    <location>
        <begin position="1311"/>
        <end position="1321"/>
    </location>
</feature>
<feature type="compositionally biased region" description="Basic and acidic residues" evidence="1">
    <location>
        <begin position="957"/>
        <end position="967"/>
    </location>
</feature>
<feature type="region of interest" description="Disordered" evidence="1">
    <location>
        <begin position="1357"/>
        <end position="1394"/>
    </location>
</feature>
<feature type="region of interest" description="Disordered" evidence="1">
    <location>
        <begin position="1294"/>
        <end position="1327"/>
    </location>
</feature>
<evidence type="ECO:0000259" key="2">
    <source>
        <dbReference type="Pfam" id="PF22152"/>
    </source>
</evidence>
<feature type="compositionally biased region" description="Basic and acidic residues" evidence="1">
    <location>
        <begin position="651"/>
        <end position="660"/>
    </location>
</feature>
<sequence>RVRLRQDLAYVDDLVRMEERRHLGAGQHRSEEEVKAVLQRIEWPQGEDQGGLDLDFLEEVGEISVCSLTDEDGRPLHPPTVNQKGMKVSVMRQFGHPNRPRETVALLARIPVVDTEELVRVQEKTVYSYGTREGFVKRLKELTGRKCVGVGQGAVKRLRKLLPMKDGDLPDWNQPIEDLLMSVEVTRTSSAGAPTWARKGEAMERVVQEIMPIVVGHMSKEGLKSLREEVPELFLCEVKNKLDRYEVEKLGDKTRPYVAQPLHFSLLFSFLSQNFTKCLELCVEKGHNAYGLAYTGGRLTDLYENRLKTLKREVFFMAYGDDMDFFFRKGKALYRVSPDSRQMDGSVDEECGKAVITYVIDAFRAKWGKNEFWEAVARLWLEFSFYPTFLIDGTTAYRKKQRDGLMSGAVGTTLFDTAKALLCAEKFATAVESGEVDPLDSVRSIAFFSKLGLEIKPETWTPERCNEGMQAGTLFGENKFLGVRWQWMKGAERMELVPALYAEEWLKLVAVPRDHPLVKRVAGGGPGARSNLMAQRTLFDRCRGLLITGAVFNETARALLYGIIDQIPGAPIVMGVQAQNGKGENPEEALFLGDFTFSNASGVPTPEGVLRLYSKGGAGAGMVEIYPRVAERLEGLRRMPAPRLVKRSGRLKPEEREEKQIPNMNPPIEPGFSTGELGRGRPKRVVEGVLHDRKSKAMSFEQMLDSMLEDEEAVPVGQLCDRLAVEPAVLYPRLVAMGFAFSSREGEAYVSKFPLREKGEEKRKGRLEARTAVISSRTSLLSVKLKRKALERPAAIAGVVAKPLAKLAACTDPGPVKFEGPLAEVMQSVQQYLARCGYSPRWKGSQVLVGKGAERRSCSKLILEGVEDVPAEKAAKRVPLAEATGANKKLCQFAIAFLVAQQADKFVELSSTSMAGTRTWVESYEADEAMERQKDILGLETTSSEIIEEEESDGDENEKTTQAREQESEGGGSGDPDEGPSRFGHRPAVEEEEEGPEAEDDGLWGDTGEAQGAVGGVQSSHSGSGCVRQDLATSEVVHLAEDPVQGVREVPVGRLEDHVEASSWNNGWRVGDPGCEVGRYGPEAAQQVSHSGADTEQDPCSMGGRGEDAPCSSCCEVTDPQMVPDERDRCGRMPRPVRARSLDERGEQAPGGSVGGVHHQDVRDASIGNAAPWPRGAYEVFLAQCVRAQELQALLQPPKQILHTYPRQAYGLSGFGGHIPLRGDFGTDAYGIRSGREVGCDSHRLPLGQECIISGAHNQVEMVGGSHGTHDIHGRVPGDGRPPAGAGAGLRRILHSEGGGVGPPLQEDGLETPRRRAEEGRSNGFCRGRPCPGGDGCRCVDPRDRQDSVLRVQNRLLDGNSEARKRKRRKTGGGQNVAADGLREGNRGGSGAGDRLARLESNLASVIEQLSRLSSAR</sequence>
<accession>A0A1B2RVP0</accession>
<dbReference type="InterPro" id="IPR054433">
    <property type="entry name" value="RdRp_thumb_ribovirus"/>
</dbReference>
<dbReference type="SUPFAM" id="SSF56672">
    <property type="entry name" value="DNA/RNA polymerases"/>
    <property type="match status" value="1"/>
</dbReference>
<feature type="compositionally biased region" description="Low complexity" evidence="1">
    <location>
        <begin position="1016"/>
        <end position="1025"/>
    </location>
</feature>
<feature type="domain" description="RNA-dependent RNA polymerase palm" evidence="2">
    <location>
        <begin position="134"/>
        <end position="484"/>
    </location>
</feature>
<dbReference type="InterPro" id="IPR054403">
    <property type="entry name" value="RdRp_palm_ribovirus"/>
</dbReference>
<name>A0A1B2RVP0_9VIRU</name>
<feature type="region of interest" description="Disordered" evidence="1">
    <location>
        <begin position="936"/>
        <end position="1026"/>
    </location>
</feature>
<proteinExistence type="predicted"/>
<protein>
    <submittedName>
        <fullName evidence="4">Polyprotein</fullName>
    </submittedName>
</protein>
<dbReference type="InterPro" id="IPR043502">
    <property type="entry name" value="DNA/RNA_pol_sf"/>
</dbReference>
<evidence type="ECO:0000313" key="4">
    <source>
        <dbReference type="EMBL" id="AOC55066.1"/>
    </source>
</evidence>
<feature type="region of interest" description="Disordered" evidence="1">
    <location>
        <begin position="1140"/>
        <end position="1159"/>
    </location>
</feature>
<dbReference type="Pfam" id="PF22260">
    <property type="entry name" value="Permu_RdRp_thumb"/>
    <property type="match status" value="1"/>
</dbReference>
<feature type="compositionally biased region" description="Acidic residues" evidence="1">
    <location>
        <begin position="990"/>
        <end position="1003"/>
    </location>
</feature>
<evidence type="ECO:0000256" key="1">
    <source>
        <dbReference type="SAM" id="MobiDB-lite"/>
    </source>
</evidence>
<reference evidence="4" key="1">
    <citation type="submission" date="2016-07" db="EMBL/GenBank/DDBJ databases">
        <authorList>
            <person name="Greninger A.L."/>
            <person name="Makhsous N."/>
            <person name="Shean R."/>
            <person name="Jerome K."/>
            <person name="Haman K."/>
        </authorList>
    </citation>
    <scope>NUCLEOTIDE SEQUENCE</scope>
    <source>
        <strain evidence="4">UW1</strain>
    </source>
</reference>